<gene>
    <name evidence="1" type="ORF">FH972_004824</name>
</gene>
<accession>A0A5N6QQV3</accession>
<dbReference type="EMBL" id="CM017322">
    <property type="protein sequence ID" value="KAE8008302.1"/>
    <property type="molecule type" value="Genomic_DNA"/>
</dbReference>
<protein>
    <submittedName>
        <fullName evidence="1">Uncharacterized protein</fullName>
    </submittedName>
</protein>
<name>A0A5N6QQV3_9ROSI</name>
<evidence type="ECO:0000313" key="2">
    <source>
        <dbReference type="Proteomes" id="UP000327013"/>
    </source>
</evidence>
<sequence length="162" mass="18366">MAMVLTGTSHPAFLFHKLTKGVRRGDHSHEWIKQNCTLIDPKASNESEQQHMRFTNAIGFRGEFYALNLQGTLAVIEDIDSLLKINYVGKRRAAHSVSSKLFLISKKYVHVVDDSEVFGLILSDSHGLRWRAFKIEQYFWEIIVVSVSASKVGCSLQEELSI</sequence>
<reference evidence="1 2" key="1">
    <citation type="submission" date="2019-06" db="EMBL/GenBank/DDBJ databases">
        <title>A chromosomal-level reference genome of Carpinus fangiana (Coryloideae, Betulaceae).</title>
        <authorList>
            <person name="Yang X."/>
            <person name="Wang Z."/>
            <person name="Zhang L."/>
            <person name="Hao G."/>
            <person name="Liu J."/>
            <person name="Yang Y."/>
        </authorList>
    </citation>
    <scope>NUCLEOTIDE SEQUENCE [LARGE SCALE GENOMIC DNA]</scope>
    <source>
        <strain evidence="1">Cfa_2016G</strain>
        <tissue evidence="1">Leaf</tissue>
    </source>
</reference>
<dbReference type="AlphaFoldDB" id="A0A5N6QQV3"/>
<organism evidence="1 2">
    <name type="scientific">Carpinus fangiana</name>
    <dbReference type="NCBI Taxonomy" id="176857"/>
    <lineage>
        <taxon>Eukaryota</taxon>
        <taxon>Viridiplantae</taxon>
        <taxon>Streptophyta</taxon>
        <taxon>Embryophyta</taxon>
        <taxon>Tracheophyta</taxon>
        <taxon>Spermatophyta</taxon>
        <taxon>Magnoliopsida</taxon>
        <taxon>eudicotyledons</taxon>
        <taxon>Gunneridae</taxon>
        <taxon>Pentapetalae</taxon>
        <taxon>rosids</taxon>
        <taxon>fabids</taxon>
        <taxon>Fagales</taxon>
        <taxon>Betulaceae</taxon>
        <taxon>Carpinus</taxon>
    </lineage>
</organism>
<proteinExistence type="predicted"/>
<dbReference type="Proteomes" id="UP000327013">
    <property type="component" value="Chromosome 2"/>
</dbReference>
<evidence type="ECO:0000313" key="1">
    <source>
        <dbReference type="EMBL" id="KAE8008302.1"/>
    </source>
</evidence>
<keyword evidence="2" id="KW-1185">Reference proteome</keyword>
<dbReference type="OrthoDB" id="642536at2759"/>